<evidence type="ECO:0000256" key="7">
    <source>
        <dbReference type="ARBA" id="ARBA00023136"/>
    </source>
</evidence>
<comment type="caution">
    <text evidence="10">The sequence shown here is derived from an EMBL/GenBank/DDBJ whole genome shotgun (WGS) entry which is preliminary data.</text>
</comment>
<dbReference type="PANTHER" id="PTHR42929:SF1">
    <property type="entry name" value="INNER MEMBRANE ABC TRANSPORTER PERMEASE PROTEIN YDCU-RELATED"/>
    <property type="match status" value="1"/>
</dbReference>
<dbReference type="Gene3D" id="1.10.3720.10">
    <property type="entry name" value="MetI-like"/>
    <property type="match status" value="1"/>
</dbReference>
<keyword evidence="6 8" id="KW-1133">Transmembrane helix</keyword>
<dbReference type="SUPFAM" id="SSF161098">
    <property type="entry name" value="MetI-like"/>
    <property type="match status" value="1"/>
</dbReference>
<keyword evidence="11" id="KW-1185">Reference proteome</keyword>
<organism evidence="10 11">
    <name type="scientific">Segnochrobactrum spirostomi</name>
    <dbReference type="NCBI Taxonomy" id="2608987"/>
    <lineage>
        <taxon>Bacteria</taxon>
        <taxon>Pseudomonadati</taxon>
        <taxon>Pseudomonadota</taxon>
        <taxon>Alphaproteobacteria</taxon>
        <taxon>Hyphomicrobiales</taxon>
        <taxon>Segnochrobactraceae</taxon>
        <taxon>Segnochrobactrum</taxon>
    </lineage>
</organism>
<reference evidence="10 11" key="1">
    <citation type="submission" date="2019-09" db="EMBL/GenBank/DDBJ databases">
        <title>Segnochrobactrum spirostomi gen. nov., sp. nov., isolated from the ciliate Spirostomum cf. yagiui and description of a novel family, Segnochrobactraceae fam. nov. within the order Rhizobiales of the class Alphaproteobacteria.</title>
        <authorList>
            <person name="Akter S."/>
            <person name="Shazib S.U.A."/>
            <person name="Shin M.K."/>
        </authorList>
    </citation>
    <scope>NUCLEOTIDE SEQUENCE [LARGE SCALE GENOMIC DNA]</scope>
    <source>
        <strain evidence="10 11">Sp-1</strain>
    </source>
</reference>
<accession>A0A6A7Y880</accession>
<dbReference type="GO" id="GO:0005886">
    <property type="term" value="C:plasma membrane"/>
    <property type="evidence" value="ECO:0007669"/>
    <property type="project" value="UniProtKB-SubCell"/>
</dbReference>
<dbReference type="Proteomes" id="UP000332515">
    <property type="component" value="Unassembled WGS sequence"/>
</dbReference>
<comment type="similarity">
    <text evidence="2">Belongs to the binding-protein-dependent transport system permease family. CysTW subfamily.</text>
</comment>
<keyword evidence="3 8" id="KW-0813">Transport</keyword>
<dbReference type="EMBL" id="VWNA01000002">
    <property type="protein sequence ID" value="MQT14905.1"/>
    <property type="molecule type" value="Genomic_DNA"/>
</dbReference>
<dbReference type="GO" id="GO:0055085">
    <property type="term" value="P:transmembrane transport"/>
    <property type="evidence" value="ECO:0007669"/>
    <property type="project" value="InterPro"/>
</dbReference>
<feature type="transmembrane region" description="Helical" evidence="8">
    <location>
        <begin position="12"/>
        <end position="40"/>
    </location>
</feature>
<feature type="transmembrane region" description="Helical" evidence="8">
    <location>
        <begin position="122"/>
        <end position="145"/>
    </location>
</feature>
<sequence>MSGDPARRRALVLAGLLSPATVLMIVFLVAPMLIVIGYSFSARDDYGGVLPVFTSENYTALLDPLYLHVLWNSVSLAGLTTIICLIVGYPAAYFIAFRAGRLAPVLLVLMLIPFWINFLIRISAWVVLLGRNGLVNAGLVASGLLDAPIGMLGTEGAVLVGLVYAFLPTAIFPIYAALNPIPPILIEAADDLGAGPIAAFWRVTLPLSLPGVMAAILFVFVPAMGAFAIPALLGGGKSIVIGNLIVQLFLEFRNIPLGAAVSVVLLAASIALILVYMRILQRLEAARS</sequence>
<proteinExistence type="inferred from homology"/>
<evidence type="ECO:0000313" key="10">
    <source>
        <dbReference type="EMBL" id="MQT14905.1"/>
    </source>
</evidence>
<dbReference type="CDD" id="cd06261">
    <property type="entry name" value="TM_PBP2"/>
    <property type="match status" value="1"/>
</dbReference>
<feature type="domain" description="ABC transmembrane type-1" evidence="9">
    <location>
        <begin position="70"/>
        <end position="276"/>
    </location>
</feature>
<dbReference type="Pfam" id="PF00528">
    <property type="entry name" value="BPD_transp_1"/>
    <property type="match status" value="1"/>
</dbReference>
<dbReference type="RefSeq" id="WP_153488496.1">
    <property type="nucleotide sequence ID" value="NZ_VWNA01000002.1"/>
</dbReference>
<dbReference type="PROSITE" id="PS50928">
    <property type="entry name" value="ABC_TM1"/>
    <property type="match status" value="1"/>
</dbReference>
<keyword evidence="5 8" id="KW-0812">Transmembrane</keyword>
<dbReference type="InterPro" id="IPR000515">
    <property type="entry name" value="MetI-like"/>
</dbReference>
<feature type="transmembrane region" description="Helical" evidence="8">
    <location>
        <begin position="99"/>
        <end position="116"/>
    </location>
</feature>
<evidence type="ECO:0000313" key="11">
    <source>
        <dbReference type="Proteomes" id="UP000332515"/>
    </source>
</evidence>
<gene>
    <name evidence="10" type="ORF">F0357_20065</name>
</gene>
<evidence type="ECO:0000256" key="2">
    <source>
        <dbReference type="ARBA" id="ARBA00007069"/>
    </source>
</evidence>
<evidence type="ECO:0000256" key="4">
    <source>
        <dbReference type="ARBA" id="ARBA00022475"/>
    </source>
</evidence>
<keyword evidence="4" id="KW-1003">Cell membrane</keyword>
<feature type="transmembrane region" description="Helical" evidence="8">
    <location>
        <begin position="65"/>
        <end position="87"/>
    </location>
</feature>
<evidence type="ECO:0000259" key="9">
    <source>
        <dbReference type="PROSITE" id="PS50928"/>
    </source>
</evidence>
<evidence type="ECO:0000256" key="8">
    <source>
        <dbReference type="RuleBase" id="RU363032"/>
    </source>
</evidence>
<dbReference type="PANTHER" id="PTHR42929">
    <property type="entry name" value="INNER MEMBRANE ABC TRANSPORTER PERMEASE PROTEIN YDCU-RELATED-RELATED"/>
    <property type="match status" value="1"/>
</dbReference>
<name>A0A6A7Y880_9HYPH</name>
<feature type="transmembrane region" description="Helical" evidence="8">
    <location>
        <begin position="227"/>
        <end position="249"/>
    </location>
</feature>
<protein>
    <submittedName>
        <fullName evidence="10">ABC transporter permease</fullName>
    </submittedName>
</protein>
<evidence type="ECO:0000256" key="3">
    <source>
        <dbReference type="ARBA" id="ARBA00022448"/>
    </source>
</evidence>
<keyword evidence="7 8" id="KW-0472">Membrane</keyword>
<evidence type="ECO:0000256" key="6">
    <source>
        <dbReference type="ARBA" id="ARBA00022989"/>
    </source>
</evidence>
<dbReference type="AlphaFoldDB" id="A0A6A7Y880"/>
<evidence type="ECO:0000256" key="1">
    <source>
        <dbReference type="ARBA" id="ARBA00004651"/>
    </source>
</evidence>
<feature type="transmembrane region" description="Helical" evidence="8">
    <location>
        <begin position="157"/>
        <end position="178"/>
    </location>
</feature>
<feature type="transmembrane region" description="Helical" evidence="8">
    <location>
        <begin position="198"/>
        <end position="220"/>
    </location>
</feature>
<feature type="transmembrane region" description="Helical" evidence="8">
    <location>
        <begin position="255"/>
        <end position="277"/>
    </location>
</feature>
<comment type="subcellular location">
    <subcellularLocation>
        <location evidence="1 8">Cell membrane</location>
        <topology evidence="1 8">Multi-pass membrane protein</topology>
    </subcellularLocation>
</comment>
<dbReference type="InterPro" id="IPR035906">
    <property type="entry name" value="MetI-like_sf"/>
</dbReference>
<evidence type="ECO:0000256" key="5">
    <source>
        <dbReference type="ARBA" id="ARBA00022692"/>
    </source>
</evidence>